<protein>
    <submittedName>
        <fullName evidence="1">10554_t:CDS:1</fullName>
    </submittedName>
</protein>
<name>A0A9N9GVB2_9GLOM</name>
<dbReference type="EMBL" id="CAJVPK010003609">
    <property type="protein sequence ID" value="CAG8629101.1"/>
    <property type="molecule type" value="Genomic_DNA"/>
</dbReference>
<dbReference type="SUPFAM" id="SSF56235">
    <property type="entry name" value="N-terminal nucleophile aminohydrolases (Ntn hydrolases)"/>
    <property type="match status" value="1"/>
</dbReference>
<feature type="non-terminal residue" evidence="1">
    <location>
        <position position="66"/>
    </location>
</feature>
<organism evidence="1 2">
    <name type="scientific">Diversispora eburnea</name>
    <dbReference type="NCBI Taxonomy" id="1213867"/>
    <lineage>
        <taxon>Eukaryota</taxon>
        <taxon>Fungi</taxon>
        <taxon>Fungi incertae sedis</taxon>
        <taxon>Mucoromycota</taxon>
        <taxon>Glomeromycotina</taxon>
        <taxon>Glomeromycetes</taxon>
        <taxon>Diversisporales</taxon>
        <taxon>Diversisporaceae</taxon>
        <taxon>Diversispora</taxon>
    </lineage>
</organism>
<evidence type="ECO:0000313" key="1">
    <source>
        <dbReference type="EMBL" id="CAG8629101.1"/>
    </source>
</evidence>
<comment type="caution">
    <text evidence="1">The sequence shown here is derived from an EMBL/GenBank/DDBJ whole genome shotgun (WGS) entry which is preliminary data.</text>
</comment>
<dbReference type="InterPro" id="IPR029055">
    <property type="entry name" value="Ntn_hydrolases_N"/>
</dbReference>
<evidence type="ECO:0000313" key="2">
    <source>
        <dbReference type="Proteomes" id="UP000789706"/>
    </source>
</evidence>
<dbReference type="Proteomes" id="UP000789706">
    <property type="component" value="Unassembled WGS sequence"/>
</dbReference>
<sequence>MLGISSHTAGSCTLLHTIKNPIILAKTLLLDPDNPHLFLGGIEDPTGTVGAVAVDANGIIAVATST</sequence>
<reference evidence="1" key="1">
    <citation type="submission" date="2021-06" db="EMBL/GenBank/DDBJ databases">
        <authorList>
            <person name="Kallberg Y."/>
            <person name="Tangrot J."/>
            <person name="Rosling A."/>
        </authorList>
    </citation>
    <scope>NUCLEOTIDE SEQUENCE</scope>
    <source>
        <strain evidence="1">AZ414A</strain>
    </source>
</reference>
<keyword evidence="2" id="KW-1185">Reference proteome</keyword>
<dbReference type="OrthoDB" id="2262349at2759"/>
<dbReference type="AlphaFoldDB" id="A0A9N9GVB2"/>
<accession>A0A9N9GVB2</accession>
<proteinExistence type="predicted"/>
<gene>
    <name evidence="1" type="ORF">DEBURN_LOCUS10694</name>
</gene>